<keyword evidence="4" id="KW-0690">Ribosome biogenesis</keyword>
<dbReference type="PANTHER" id="PTHR38099">
    <property type="entry name" value="LARGE RIBOSOMAL RNA SUBUNIT ACCUMULATION PROTEIN YCED"/>
    <property type="match status" value="1"/>
</dbReference>
<evidence type="ECO:0000256" key="4">
    <source>
        <dbReference type="ARBA" id="ARBA00022517"/>
    </source>
</evidence>
<dbReference type="PANTHER" id="PTHR38099:SF1">
    <property type="entry name" value="LARGE RIBOSOMAL RNA SUBUNIT ACCUMULATION PROTEIN YCED"/>
    <property type="match status" value="1"/>
</dbReference>
<gene>
    <name evidence="7" type="ORF">LPB072_16835</name>
    <name evidence="8" type="ORF">LPB72_04200</name>
</gene>
<evidence type="ECO:0000256" key="5">
    <source>
        <dbReference type="ARBA" id="ARBA00031841"/>
    </source>
</evidence>
<dbReference type="STRING" id="1763535.LPB072_16835"/>
<proteinExistence type="inferred from homology"/>
<evidence type="ECO:0000313" key="8">
    <source>
        <dbReference type="EMBL" id="OAD43721.1"/>
    </source>
</evidence>
<accession>A0A167IWQ9</accession>
<dbReference type="EMBL" id="CP017476">
    <property type="protein sequence ID" value="AOW14256.1"/>
    <property type="molecule type" value="Genomic_DNA"/>
</dbReference>
<evidence type="ECO:0000313" key="10">
    <source>
        <dbReference type="Proteomes" id="UP000185680"/>
    </source>
</evidence>
<dbReference type="Pfam" id="PF02620">
    <property type="entry name" value="YceD"/>
    <property type="match status" value="1"/>
</dbReference>
<evidence type="ECO:0000313" key="7">
    <source>
        <dbReference type="EMBL" id="AOW14256.1"/>
    </source>
</evidence>
<dbReference type="GO" id="GO:0005829">
    <property type="term" value="C:cytosol"/>
    <property type="evidence" value="ECO:0007669"/>
    <property type="project" value="TreeGrafter"/>
</dbReference>
<evidence type="ECO:0000313" key="9">
    <source>
        <dbReference type="Proteomes" id="UP000185657"/>
    </source>
</evidence>
<dbReference type="Proteomes" id="UP000185657">
    <property type="component" value="Unassembled WGS sequence"/>
</dbReference>
<keyword evidence="9" id="KW-1185">Reference proteome</keyword>
<feature type="region of interest" description="Disordered" evidence="6">
    <location>
        <begin position="167"/>
        <end position="187"/>
    </location>
</feature>
<dbReference type="GO" id="GO:0042254">
    <property type="term" value="P:ribosome biogenesis"/>
    <property type="evidence" value="ECO:0007669"/>
    <property type="project" value="UniProtKB-KW"/>
</dbReference>
<reference evidence="8 9" key="1">
    <citation type="submission" date="2016-02" db="EMBL/GenBank/DDBJ databases">
        <title>Draft genome sequence of Hydrogenophaga sp. LPB0072.</title>
        <authorList>
            <person name="Shin S.-K."/>
            <person name="Yi H."/>
        </authorList>
    </citation>
    <scope>NUCLEOTIDE SEQUENCE [LARGE SCALE GENOMIC DNA]</scope>
    <source>
        <strain evidence="8 9">LPB0072</strain>
    </source>
</reference>
<dbReference type="OrthoDB" id="5297600at2"/>
<evidence type="ECO:0000256" key="2">
    <source>
        <dbReference type="ARBA" id="ARBA00010740"/>
    </source>
</evidence>
<name>A0A167IWQ9_9BURK</name>
<dbReference type="EMBL" id="LVWD01000003">
    <property type="protein sequence ID" value="OAD43721.1"/>
    <property type="molecule type" value="Genomic_DNA"/>
</dbReference>
<protein>
    <recommendedName>
        <fullName evidence="3">Large ribosomal RNA subunit accumulation protein YceD</fullName>
    </recommendedName>
    <alternativeName>
        <fullName evidence="5">23S rRNA accumulation protein YceD</fullName>
    </alternativeName>
</protein>
<evidence type="ECO:0000256" key="1">
    <source>
        <dbReference type="ARBA" id="ARBA00002868"/>
    </source>
</evidence>
<dbReference type="InterPro" id="IPR039255">
    <property type="entry name" value="YceD_bac"/>
</dbReference>
<comment type="function">
    <text evidence="1">Plays a role in synthesis, processing and/or stability of 23S rRNA.</text>
</comment>
<dbReference type="AlphaFoldDB" id="A0A167IWQ9"/>
<evidence type="ECO:0000256" key="6">
    <source>
        <dbReference type="SAM" id="MobiDB-lite"/>
    </source>
</evidence>
<dbReference type="RefSeq" id="WP_066086116.1">
    <property type="nucleotide sequence ID" value="NZ_CP017476.1"/>
</dbReference>
<dbReference type="Proteomes" id="UP000185680">
    <property type="component" value="Chromosome"/>
</dbReference>
<evidence type="ECO:0000256" key="3">
    <source>
        <dbReference type="ARBA" id="ARBA00015716"/>
    </source>
</evidence>
<dbReference type="InterPro" id="IPR003772">
    <property type="entry name" value="YceD"/>
</dbReference>
<organism evidence="7 10">
    <name type="scientific">Hydrogenophaga crassostreae</name>
    <dbReference type="NCBI Taxonomy" id="1763535"/>
    <lineage>
        <taxon>Bacteria</taxon>
        <taxon>Pseudomonadati</taxon>
        <taxon>Pseudomonadota</taxon>
        <taxon>Betaproteobacteria</taxon>
        <taxon>Burkholderiales</taxon>
        <taxon>Comamonadaceae</taxon>
        <taxon>Hydrogenophaga</taxon>
    </lineage>
</organism>
<reference evidence="7 10" key="2">
    <citation type="submission" date="2016-10" db="EMBL/GenBank/DDBJ databases">
        <title>Hydorgenophaga sp. LPB0072 isolated from gastropod.</title>
        <authorList>
            <person name="Kim E."/>
            <person name="Yi H."/>
        </authorList>
    </citation>
    <scope>NUCLEOTIDE SEQUENCE [LARGE SCALE GENOMIC DNA]</scope>
    <source>
        <strain evidence="7 10">LPB0072</strain>
    </source>
</reference>
<comment type="similarity">
    <text evidence="2">Belongs to the DUF177 domain family.</text>
</comment>
<sequence>MNAPSPSPKSIWNPARLDVRAFAKAGQVLEGPAEMGAFERLQAELMPGDATPLFIDWQLSGELREDSSGEAVPWLHLEARAEVPLPCQRCLGPVATELEVDRWFRFVADEATAELEDEDCEEDVLALEPRPDVLALLEDELLMSMPLVPMHLECPIAVPMHAGELAVDEDGKPERDNPFAQLARLKR</sequence>
<dbReference type="KEGG" id="hyl:LPB072_16835"/>